<dbReference type="EMBL" id="MZGV01000017">
    <property type="protein sequence ID" value="OPJ62124.1"/>
    <property type="molecule type" value="Genomic_DNA"/>
</dbReference>
<accession>A0A1V4IQP1</accession>
<name>A0A1V4IQP1_9CLOT</name>
<feature type="transmembrane region" description="Helical" evidence="1">
    <location>
        <begin position="54"/>
        <end position="74"/>
    </location>
</feature>
<dbReference type="Proteomes" id="UP000190080">
    <property type="component" value="Unassembled WGS sequence"/>
</dbReference>
<evidence type="ECO:0008006" key="4">
    <source>
        <dbReference type="Google" id="ProtNLM"/>
    </source>
</evidence>
<dbReference type="AlphaFoldDB" id="A0A1V4IQP1"/>
<proteinExistence type="predicted"/>
<keyword evidence="3" id="KW-1185">Reference proteome</keyword>
<reference evidence="2 3" key="1">
    <citation type="submission" date="2017-03" db="EMBL/GenBank/DDBJ databases">
        <title>Genome sequence of Clostridium oryzae DSM 28571.</title>
        <authorList>
            <person name="Poehlein A."/>
            <person name="Daniel R."/>
        </authorList>
    </citation>
    <scope>NUCLEOTIDE SEQUENCE [LARGE SCALE GENOMIC DNA]</scope>
    <source>
        <strain evidence="2 3">DSM 28571</strain>
    </source>
</reference>
<gene>
    <name evidence="2" type="ORF">CLORY_19470</name>
</gene>
<organism evidence="2 3">
    <name type="scientific">Clostridium oryzae</name>
    <dbReference type="NCBI Taxonomy" id="1450648"/>
    <lineage>
        <taxon>Bacteria</taxon>
        <taxon>Bacillati</taxon>
        <taxon>Bacillota</taxon>
        <taxon>Clostridia</taxon>
        <taxon>Eubacteriales</taxon>
        <taxon>Clostridiaceae</taxon>
        <taxon>Clostridium</taxon>
    </lineage>
</organism>
<evidence type="ECO:0000256" key="1">
    <source>
        <dbReference type="SAM" id="Phobius"/>
    </source>
</evidence>
<evidence type="ECO:0000313" key="3">
    <source>
        <dbReference type="Proteomes" id="UP000190080"/>
    </source>
</evidence>
<dbReference type="STRING" id="1450648.CLORY_19470"/>
<comment type="caution">
    <text evidence="2">The sequence shown here is derived from an EMBL/GenBank/DDBJ whole genome shotgun (WGS) entry which is preliminary data.</text>
</comment>
<keyword evidence="1" id="KW-0472">Membrane</keyword>
<sequence length="213" mass="24201">MEYNNVNAYAKTASELRYDARNSLRGLWGTSVLLCLVFGLITSLSGIPIAGQLILLLITGPLNLGLTICFVNLVRQNPFRLEDLFNGFKNFTSSFVLFLLTTIFTTLWTFLFIIPGIIARYRYAMAYYILNDNPDMSANEAIKQSSLMMKGHKWRLFCLHLSFIGWILLCTITIVGIIGLLWVIPYMKTAETCFYENLKAIYGDVKSPEESTF</sequence>
<dbReference type="Pfam" id="PF06161">
    <property type="entry name" value="DUF975"/>
    <property type="match status" value="1"/>
</dbReference>
<dbReference type="PANTHER" id="PTHR40076">
    <property type="entry name" value="MEMBRANE PROTEIN-RELATED"/>
    <property type="match status" value="1"/>
</dbReference>
<protein>
    <recommendedName>
        <fullName evidence="4">DUF975 family protein</fullName>
    </recommendedName>
</protein>
<dbReference type="OrthoDB" id="9784844at2"/>
<keyword evidence="1" id="KW-1133">Transmembrane helix</keyword>
<feature type="transmembrane region" description="Helical" evidence="1">
    <location>
        <begin position="156"/>
        <end position="184"/>
    </location>
</feature>
<keyword evidence="1" id="KW-0812">Transmembrane</keyword>
<dbReference type="InterPro" id="IPR010380">
    <property type="entry name" value="DUF975"/>
</dbReference>
<feature type="transmembrane region" description="Helical" evidence="1">
    <location>
        <begin position="94"/>
        <end position="118"/>
    </location>
</feature>
<dbReference type="RefSeq" id="WP_079423742.1">
    <property type="nucleotide sequence ID" value="NZ_MZGV01000017.1"/>
</dbReference>
<evidence type="ECO:0000313" key="2">
    <source>
        <dbReference type="EMBL" id="OPJ62124.1"/>
    </source>
</evidence>
<feature type="transmembrane region" description="Helical" evidence="1">
    <location>
        <begin position="26"/>
        <end position="47"/>
    </location>
</feature>
<dbReference type="PANTHER" id="PTHR40076:SF1">
    <property type="entry name" value="MEMBRANE PROTEIN"/>
    <property type="match status" value="1"/>
</dbReference>